<dbReference type="InterPro" id="IPR016211">
    <property type="entry name" value="Glu/Phe/Leu/Val/Trp_DH_bac/arc"/>
</dbReference>
<dbReference type="InterPro" id="IPR006096">
    <property type="entry name" value="Glu/Leu/Phe/Val/Trp_DH_C"/>
</dbReference>
<dbReference type="Pfam" id="PF00208">
    <property type="entry name" value="ELFV_dehydrog"/>
    <property type="match status" value="2"/>
</dbReference>
<dbReference type="PANTHER" id="PTHR42722:SF1">
    <property type="entry name" value="VALINE DEHYDROGENASE"/>
    <property type="match status" value="1"/>
</dbReference>
<dbReference type="CDD" id="cd01075">
    <property type="entry name" value="NAD_bind_Leu_Phe_Val_DH"/>
    <property type="match status" value="1"/>
</dbReference>
<keyword evidence="2" id="KW-0560">Oxidoreductase</keyword>
<dbReference type="Pfam" id="PF02812">
    <property type="entry name" value="ELFV_dehydrog_N"/>
    <property type="match status" value="1"/>
</dbReference>
<dbReference type="RefSeq" id="WP_219529631.1">
    <property type="nucleotide sequence ID" value="NZ_JAHKRM010000007.1"/>
</dbReference>
<evidence type="ECO:0000256" key="2">
    <source>
        <dbReference type="ARBA" id="ARBA00023002"/>
    </source>
</evidence>
<gene>
    <name evidence="4" type="ORF">ACFSJ0_28480</name>
</gene>
<comment type="caution">
    <text evidence="4">The sequence shown here is derived from an EMBL/GenBank/DDBJ whole genome shotgun (WGS) entry which is preliminary data.</text>
</comment>
<sequence>MPKTTDEAEQVVFGSDPATGLRSIIIIHDTTLGPALGGVRMWPYAGEAEALADGLRLARAMTLKAAAAGLGLGGGAAIVIGDPARDKSEALLRAHGRFIATLGGRFIPVNDVGTGQADIEVIGRETAPVCDNGDPSPYTALGVLESIRAGLRAARGSGELAGATVAVQGAGNVGSHLTRLLRAESADVVIADLVGERARDVAERYGARLMSPQDIVSAPCDVFAPCALGEVVTEETLPRLRCRVIAGGANNVLAEPGLADELARRGILYAPDFLANAGGLVYLEGRLLGHDDARSTARVERVGGIVAGVFERAGREHITTVEAATAIAHARLAAHSPGS</sequence>
<dbReference type="PANTHER" id="PTHR42722">
    <property type="entry name" value="LEUCINE DEHYDROGENASE"/>
    <property type="match status" value="1"/>
</dbReference>
<keyword evidence="5" id="KW-1185">Reference proteome</keyword>
<evidence type="ECO:0000313" key="4">
    <source>
        <dbReference type="EMBL" id="MFD1541025.1"/>
    </source>
</evidence>
<dbReference type="EMBL" id="JBHUCM010000023">
    <property type="protein sequence ID" value="MFD1541025.1"/>
    <property type="molecule type" value="Genomic_DNA"/>
</dbReference>
<organism evidence="4 5">
    <name type="scientific">Nonomuraea guangzhouensis</name>
    <dbReference type="NCBI Taxonomy" id="1291555"/>
    <lineage>
        <taxon>Bacteria</taxon>
        <taxon>Bacillati</taxon>
        <taxon>Actinomycetota</taxon>
        <taxon>Actinomycetes</taxon>
        <taxon>Streptosporangiales</taxon>
        <taxon>Streptosporangiaceae</taxon>
        <taxon>Nonomuraea</taxon>
    </lineage>
</organism>
<proteinExistence type="inferred from homology"/>
<dbReference type="Proteomes" id="UP001597097">
    <property type="component" value="Unassembled WGS sequence"/>
</dbReference>
<evidence type="ECO:0000259" key="3">
    <source>
        <dbReference type="SMART" id="SM00839"/>
    </source>
</evidence>
<reference evidence="5" key="1">
    <citation type="journal article" date="2019" name="Int. J. Syst. Evol. Microbiol.">
        <title>The Global Catalogue of Microorganisms (GCM) 10K type strain sequencing project: providing services to taxonomists for standard genome sequencing and annotation.</title>
        <authorList>
            <consortium name="The Broad Institute Genomics Platform"/>
            <consortium name="The Broad Institute Genome Sequencing Center for Infectious Disease"/>
            <person name="Wu L."/>
            <person name="Ma J."/>
        </authorList>
    </citation>
    <scope>NUCLEOTIDE SEQUENCE [LARGE SCALE GENOMIC DNA]</scope>
    <source>
        <strain evidence="5">CGMCC 1.15399</strain>
    </source>
</reference>
<comment type="similarity">
    <text evidence="1">Belongs to the Glu/Leu/Phe/Val dehydrogenases family.</text>
</comment>
<evidence type="ECO:0000256" key="1">
    <source>
        <dbReference type="ARBA" id="ARBA00006382"/>
    </source>
</evidence>
<dbReference type="PIRSF" id="PIRSF000188">
    <property type="entry name" value="Phe_leu_dh"/>
    <property type="match status" value="1"/>
</dbReference>
<name>A0ABW4GE03_9ACTN</name>
<protein>
    <submittedName>
        <fullName evidence="4">Glu/Leu/Phe/Val dehydrogenase dimerization domain-containing protein</fullName>
    </submittedName>
</protein>
<evidence type="ECO:0000313" key="5">
    <source>
        <dbReference type="Proteomes" id="UP001597097"/>
    </source>
</evidence>
<accession>A0ABW4GE03</accession>
<dbReference type="InterPro" id="IPR006097">
    <property type="entry name" value="Glu/Leu/Phe/Val/Trp_DH_dimer"/>
</dbReference>
<dbReference type="SMART" id="SM00839">
    <property type="entry name" value="ELFV_dehydrog"/>
    <property type="match status" value="1"/>
</dbReference>
<feature type="domain" description="Glutamate/phenylalanine/leucine/valine/L-tryptophan dehydrogenase C-terminal" evidence="3">
    <location>
        <begin position="133"/>
        <end position="338"/>
    </location>
</feature>